<dbReference type="AlphaFoldDB" id="A0AAE1N8A8"/>
<comment type="PTM">
    <text evidence="9">Sulfation is important for activity and for the binding to a putative membrane receptor.</text>
</comment>
<sequence>MASSKQTLASSLCMAAIFFLLFFTHSFAIRPMIPSPSPSPSFSVTPTDQLTMKLTSSPKDLEVERINNVEEGCEGNNGEEECLMRRTLAAHLDYIYTQKKNP</sequence>
<keyword evidence="7 9" id="KW-0221">Differentiation</keyword>
<dbReference type="Pfam" id="PF06404">
    <property type="entry name" value="PSK"/>
    <property type="match status" value="1"/>
</dbReference>
<comment type="subcellular location">
    <subcellularLocation>
        <location evidence="1 9">Secreted</location>
    </subcellularLocation>
</comment>
<keyword evidence="8 9" id="KW-0339">Growth factor</keyword>
<protein>
    <recommendedName>
        <fullName evidence="9">Phytosulfokine</fullName>
    </recommendedName>
    <component>
        <recommendedName>
            <fullName evidence="9">Phytosulfokine-alpha</fullName>
            <shortName evidence="9">PSK-alpha</shortName>
            <shortName evidence="9">Phytosulfokine-a</shortName>
        </recommendedName>
    </component>
    <component>
        <recommendedName>
            <fullName evidence="9">Phytosulfokine-beta</fullName>
            <shortName evidence="9">PSK-beta</shortName>
            <shortName evidence="9">Phytosulfokine-b</shortName>
        </recommendedName>
    </component>
</protein>
<name>A0AAE1N8A8_9FABA</name>
<evidence type="ECO:0000256" key="2">
    <source>
        <dbReference type="ARBA" id="ARBA00010781"/>
    </source>
</evidence>
<organism evidence="10 11">
    <name type="scientific">Acacia crassicarpa</name>
    <name type="common">northern wattle</name>
    <dbReference type="NCBI Taxonomy" id="499986"/>
    <lineage>
        <taxon>Eukaryota</taxon>
        <taxon>Viridiplantae</taxon>
        <taxon>Streptophyta</taxon>
        <taxon>Embryophyta</taxon>
        <taxon>Tracheophyta</taxon>
        <taxon>Spermatophyta</taxon>
        <taxon>Magnoliopsida</taxon>
        <taxon>eudicotyledons</taxon>
        <taxon>Gunneridae</taxon>
        <taxon>Pentapetalae</taxon>
        <taxon>rosids</taxon>
        <taxon>fabids</taxon>
        <taxon>Fabales</taxon>
        <taxon>Fabaceae</taxon>
        <taxon>Caesalpinioideae</taxon>
        <taxon>mimosoid clade</taxon>
        <taxon>Acacieae</taxon>
        <taxon>Acacia</taxon>
    </lineage>
</organism>
<gene>
    <name evidence="10" type="ORF">QN277_001286</name>
</gene>
<comment type="similarity">
    <text evidence="2 9">Belongs to the phytosulfokine family.</text>
</comment>
<dbReference type="GO" id="GO:0008083">
    <property type="term" value="F:growth factor activity"/>
    <property type="evidence" value="ECO:0007669"/>
    <property type="project" value="UniProtKB-UniRule"/>
</dbReference>
<evidence type="ECO:0000256" key="9">
    <source>
        <dbReference type="RuleBase" id="RU368031"/>
    </source>
</evidence>
<dbReference type="GO" id="GO:0008283">
    <property type="term" value="P:cell population proliferation"/>
    <property type="evidence" value="ECO:0007669"/>
    <property type="project" value="UniProtKB-UniRule"/>
</dbReference>
<evidence type="ECO:0000256" key="6">
    <source>
        <dbReference type="ARBA" id="ARBA00022729"/>
    </source>
</evidence>
<keyword evidence="4 9" id="KW-0964">Secreted</keyword>
<dbReference type="PANTHER" id="PTHR33285:SF28">
    <property type="entry name" value="PHYTOSULFOKINE"/>
    <property type="match status" value="1"/>
</dbReference>
<evidence type="ECO:0000256" key="5">
    <source>
        <dbReference type="ARBA" id="ARBA00022641"/>
    </source>
</evidence>
<reference evidence="10" key="1">
    <citation type="submission" date="2023-10" db="EMBL/GenBank/DDBJ databases">
        <title>Chromosome-level genome of the transformable northern wattle, Acacia crassicarpa.</title>
        <authorList>
            <person name="Massaro I."/>
            <person name="Sinha N.R."/>
            <person name="Poethig S."/>
            <person name="Leichty A.R."/>
        </authorList>
    </citation>
    <scope>NUCLEOTIDE SEQUENCE</scope>
    <source>
        <strain evidence="10">Acra3RX</strain>
        <tissue evidence="10">Leaf</tissue>
    </source>
</reference>
<dbReference type="EMBL" id="JAWXYG010000001">
    <property type="protein sequence ID" value="KAK4284455.1"/>
    <property type="molecule type" value="Genomic_DNA"/>
</dbReference>
<evidence type="ECO:0000256" key="7">
    <source>
        <dbReference type="ARBA" id="ARBA00022782"/>
    </source>
</evidence>
<feature type="signal peptide" evidence="9">
    <location>
        <begin position="1"/>
        <end position="28"/>
    </location>
</feature>
<accession>A0AAE1N8A8</accession>
<comment type="PTM">
    <text evidence="9">PSK-alpha is produced by endopeptidase digestion. PSK-beta is produced from PSK-alpha by exopeptidase digestion.</text>
</comment>
<dbReference type="GO" id="GO:0005576">
    <property type="term" value="C:extracellular region"/>
    <property type="evidence" value="ECO:0007669"/>
    <property type="project" value="UniProtKB-SubCell"/>
</dbReference>
<evidence type="ECO:0000256" key="4">
    <source>
        <dbReference type="ARBA" id="ARBA00022525"/>
    </source>
</evidence>
<comment type="caution">
    <text evidence="10">The sequence shown here is derived from an EMBL/GenBank/DDBJ whole genome shotgun (WGS) entry which is preliminary data.</text>
</comment>
<dbReference type="GO" id="GO:0030154">
    <property type="term" value="P:cell differentiation"/>
    <property type="evidence" value="ECO:0007669"/>
    <property type="project" value="UniProtKB-UniRule"/>
</dbReference>
<evidence type="ECO:0000256" key="1">
    <source>
        <dbReference type="ARBA" id="ARBA00004613"/>
    </source>
</evidence>
<keyword evidence="6 9" id="KW-0732">Signal</keyword>
<evidence type="ECO:0000313" key="10">
    <source>
        <dbReference type="EMBL" id="KAK4284455.1"/>
    </source>
</evidence>
<evidence type="ECO:0000313" key="11">
    <source>
        <dbReference type="Proteomes" id="UP001293593"/>
    </source>
</evidence>
<dbReference type="PANTHER" id="PTHR33285">
    <property type="entry name" value="PHYTOSULFOKINES 3"/>
    <property type="match status" value="1"/>
</dbReference>
<dbReference type="Proteomes" id="UP001293593">
    <property type="component" value="Unassembled WGS sequence"/>
</dbReference>
<keyword evidence="11" id="KW-1185">Reference proteome</keyword>
<evidence type="ECO:0000256" key="3">
    <source>
        <dbReference type="ARBA" id="ARBA00022473"/>
    </source>
</evidence>
<keyword evidence="3 9" id="KW-0217">Developmental protein</keyword>
<dbReference type="InterPro" id="IPR009438">
    <property type="entry name" value="Phytosulfokine"/>
</dbReference>
<evidence type="ECO:0000256" key="8">
    <source>
        <dbReference type="ARBA" id="ARBA00023030"/>
    </source>
</evidence>
<feature type="chain" id="PRO_5041771864" description="Phytosulfokine" evidence="9">
    <location>
        <begin position="29"/>
        <end position="102"/>
    </location>
</feature>
<comment type="function">
    <text evidence="9">Promotes plant cell differentiation, organogenesis and somatic embryogenesis as well as cell proliferation.</text>
</comment>
<proteinExistence type="inferred from homology"/>
<keyword evidence="5 9" id="KW-0765">Sulfation</keyword>